<comment type="caution">
    <text evidence="2">The sequence shown here is derived from an EMBL/GenBank/DDBJ whole genome shotgun (WGS) entry which is preliminary data.</text>
</comment>
<dbReference type="InterPro" id="IPR011333">
    <property type="entry name" value="SKP1/BTB/POZ_sf"/>
</dbReference>
<feature type="non-terminal residue" evidence="2">
    <location>
        <position position="235"/>
    </location>
</feature>
<name>A0A9N8JKJ1_9PEZI</name>
<gene>
    <name evidence="2" type="ORF">AWRI4619_LOCUS6014</name>
</gene>
<dbReference type="PROSITE" id="PS50097">
    <property type="entry name" value="BTB"/>
    <property type="match status" value="1"/>
</dbReference>
<feature type="non-terminal residue" evidence="2">
    <location>
        <position position="1"/>
    </location>
</feature>
<keyword evidence="3" id="KW-1185">Reference proteome</keyword>
<dbReference type="InterPro" id="IPR000210">
    <property type="entry name" value="BTB/POZ_dom"/>
</dbReference>
<sequence length="235" mass="26837">FWDDCDNADFEIHCAAEVFKVHKAILCSHSEVLAKICDSRSFNALSGVLVLKVHPYQGKIDNLGDGYDPEIVQEMIHYFYHLELSPKARVISPWMCEVVHVEPSLVYPARIYVLAEKYFIEGLKTKVMEGFDNSLCREPKHPELIEACHIIYKKTVEPAGEKGLKTIVAKSLAEKLEKVKESEMHDKLFQEIPELAFRVLKEVLKPRPEPTLCPCRSPWRSEQSKSALLLQMQAG</sequence>
<evidence type="ECO:0000313" key="3">
    <source>
        <dbReference type="Proteomes" id="UP000716446"/>
    </source>
</evidence>
<dbReference type="AlphaFoldDB" id="A0A9N8JKJ1"/>
<dbReference type="Gene3D" id="3.30.710.10">
    <property type="entry name" value="Potassium Channel Kv1.1, Chain A"/>
    <property type="match status" value="1"/>
</dbReference>
<reference evidence="2" key="1">
    <citation type="submission" date="2020-06" db="EMBL/GenBank/DDBJ databases">
        <authorList>
            <person name="Onetto C."/>
        </authorList>
    </citation>
    <scope>NUCLEOTIDE SEQUENCE</scope>
</reference>
<organism evidence="2 3">
    <name type="scientific">Aureobasidium vineae</name>
    <dbReference type="NCBI Taxonomy" id="2773715"/>
    <lineage>
        <taxon>Eukaryota</taxon>
        <taxon>Fungi</taxon>
        <taxon>Dikarya</taxon>
        <taxon>Ascomycota</taxon>
        <taxon>Pezizomycotina</taxon>
        <taxon>Dothideomycetes</taxon>
        <taxon>Dothideomycetidae</taxon>
        <taxon>Dothideales</taxon>
        <taxon>Saccotheciaceae</taxon>
        <taxon>Aureobasidium</taxon>
    </lineage>
</organism>
<accession>A0A9N8JKJ1</accession>
<dbReference type="PANTHER" id="PTHR47843">
    <property type="entry name" value="BTB DOMAIN-CONTAINING PROTEIN-RELATED"/>
    <property type="match status" value="1"/>
</dbReference>
<feature type="domain" description="BTB" evidence="1">
    <location>
        <begin position="8"/>
        <end position="88"/>
    </location>
</feature>
<proteinExistence type="predicted"/>
<dbReference type="EMBL" id="CAIJEN010000008">
    <property type="protein sequence ID" value="CAD0089943.1"/>
    <property type="molecule type" value="Genomic_DNA"/>
</dbReference>
<dbReference type="Proteomes" id="UP000716446">
    <property type="component" value="Unassembled WGS sequence"/>
</dbReference>
<dbReference type="PANTHER" id="PTHR47843:SF5">
    <property type="entry name" value="BTB_POZ DOMAIN PROTEIN"/>
    <property type="match status" value="1"/>
</dbReference>
<protein>
    <recommendedName>
        <fullName evidence="1">BTB domain-containing protein</fullName>
    </recommendedName>
</protein>
<evidence type="ECO:0000259" key="1">
    <source>
        <dbReference type="PROSITE" id="PS50097"/>
    </source>
</evidence>
<dbReference type="Pfam" id="PF00651">
    <property type="entry name" value="BTB"/>
    <property type="match status" value="1"/>
</dbReference>
<dbReference type="SUPFAM" id="SSF54695">
    <property type="entry name" value="POZ domain"/>
    <property type="match status" value="1"/>
</dbReference>
<evidence type="ECO:0000313" key="2">
    <source>
        <dbReference type="EMBL" id="CAD0089943.1"/>
    </source>
</evidence>
<dbReference type="CDD" id="cd18186">
    <property type="entry name" value="BTB_POZ_ZBTB_KLHL-like"/>
    <property type="match status" value="1"/>
</dbReference>